<keyword evidence="7" id="KW-1185">Reference proteome</keyword>
<dbReference type="PANTHER" id="PTHR30537:SF79">
    <property type="entry name" value="TRANSCRIPTIONAL REGULATOR-RELATED"/>
    <property type="match status" value="1"/>
</dbReference>
<dbReference type="AlphaFoldDB" id="A0A2R8BLP6"/>
<dbReference type="GO" id="GO:0043565">
    <property type="term" value="F:sequence-specific DNA binding"/>
    <property type="evidence" value="ECO:0007669"/>
    <property type="project" value="TreeGrafter"/>
</dbReference>
<accession>A0A2R8BLP6</accession>
<keyword evidence="3" id="KW-0238">DNA-binding</keyword>
<dbReference type="InterPro" id="IPR058163">
    <property type="entry name" value="LysR-type_TF_proteobact-type"/>
</dbReference>
<reference evidence="6 7" key="1">
    <citation type="submission" date="2018-03" db="EMBL/GenBank/DDBJ databases">
        <authorList>
            <person name="Keele B.F."/>
        </authorList>
    </citation>
    <scope>NUCLEOTIDE SEQUENCE [LARGE SCALE GENOMIC DNA]</scope>
    <source>
        <strain evidence="6 7">CECT 8626</strain>
    </source>
</reference>
<dbReference type="EMBL" id="OMOQ01000003">
    <property type="protein sequence ID" value="SPH24342.1"/>
    <property type="molecule type" value="Genomic_DNA"/>
</dbReference>
<dbReference type="PANTHER" id="PTHR30537">
    <property type="entry name" value="HTH-TYPE TRANSCRIPTIONAL REGULATOR"/>
    <property type="match status" value="1"/>
</dbReference>
<protein>
    <submittedName>
        <fullName evidence="6">Glycine cleavage system transcriptional activator</fullName>
    </submittedName>
</protein>
<comment type="similarity">
    <text evidence="1">Belongs to the LysR transcriptional regulatory family.</text>
</comment>
<dbReference type="OrthoDB" id="9804958at2"/>
<dbReference type="InterPro" id="IPR000847">
    <property type="entry name" value="LysR_HTH_N"/>
</dbReference>
<gene>
    <name evidence="6" type="primary">gcvA_6</name>
    <name evidence="6" type="ORF">DEA8626_03393</name>
</gene>
<evidence type="ECO:0000256" key="4">
    <source>
        <dbReference type="ARBA" id="ARBA00023163"/>
    </source>
</evidence>
<name>A0A2R8BLP6_9RHOB</name>
<dbReference type="PROSITE" id="PS50931">
    <property type="entry name" value="HTH_LYSR"/>
    <property type="match status" value="1"/>
</dbReference>
<evidence type="ECO:0000313" key="7">
    <source>
        <dbReference type="Proteomes" id="UP000244924"/>
    </source>
</evidence>
<dbReference type="GO" id="GO:0006351">
    <property type="term" value="P:DNA-templated transcription"/>
    <property type="evidence" value="ECO:0007669"/>
    <property type="project" value="TreeGrafter"/>
</dbReference>
<proteinExistence type="inferred from homology"/>
<dbReference type="GO" id="GO:0003700">
    <property type="term" value="F:DNA-binding transcription factor activity"/>
    <property type="evidence" value="ECO:0007669"/>
    <property type="project" value="InterPro"/>
</dbReference>
<dbReference type="Gene3D" id="1.10.10.10">
    <property type="entry name" value="Winged helix-like DNA-binding domain superfamily/Winged helix DNA-binding domain"/>
    <property type="match status" value="1"/>
</dbReference>
<dbReference type="InterPro" id="IPR005119">
    <property type="entry name" value="LysR_subst-bd"/>
</dbReference>
<dbReference type="SUPFAM" id="SSF53850">
    <property type="entry name" value="Periplasmic binding protein-like II"/>
    <property type="match status" value="1"/>
</dbReference>
<dbReference type="FunFam" id="1.10.10.10:FF:000001">
    <property type="entry name" value="LysR family transcriptional regulator"/>
    <property type="match status" value="1"/>
</dbReference>
<keyword evidence="2" id="KW-0805">Transcription regulation</keyword>
<evidence type="ECO:0000259" key="5">
    <source>
        <dbReference type="PROSITE" id="PS50931"/>
    </source>
</evidence>
<organism evidence="6 7">
    <name type="scientific">Albidovulum aquaemixtae</name>
    <dbReference type="NCBI Taxonomy" id="1542388"/>
    <lineage>
        <taxon>Bacteria</taxon>
        <taxon>Pseudomonadati</taxon>
        <taxon>Pseudomonadota</taxon>
        <taxon>Alphaproteobacteria</taxon>
        <taxon>Rhodobacterales</taxon>
        <taxon>Paracoccaceae</taxon>
        <taxon>Albidovulum</taxon>
    </lineage>
</organism>
<dbReference type="Gene3D" id="3.40.190.10">
    <property type="entry name" value="Periplasmic binding protein-like II"/>
    <property type="match status" value="2"/>
</dbReference>
<evidence type="ECO:0000256" key="3">
    <source>
        <dbReference type="ARBA" id="ARBA00023125"/>
    </source>
</evidence>
<evidence type="ECO:0000313" key="6">
    <source>
        <dbReference type="EMBL" id="SPH24342.1"/>
    </source>
</evidence>
<dbReference type="InterPro" id="IPR036388">
    <property type="entry name" value="WH-like_DNA-bd_sf"/>
</dbReference>
<dbReference type="SUPFAM" id="SSF46785">
    <property type="entry name" value="Winged helix' DNA-binding domain"/>
    <property type="match status" value="1"/>
</dbReference>
<evidence type="ECO:0000256" key="1">
    <source>
        <dbReference type="ARBA" id="ARBA00009437"/>
    </source>
</evidence>
<dbReference type="Proteomes" id="UP000244924">
    <property type="component" value="Unassembled WGS sequence"/>
</dbReference>
<sequence>MSAPPPLNAIRAFEVAARSGSFVQAGAELGVTSAAVSQQVKALEVHLGKRLFLRQGNRIALTDAGRAIYPRIEAALGELAAVTAELMSGRDRARLIVSVLPSVAELFLAPALRGFDGLGGVEVRIEEDPVIFARDGVDLRITYGAHAYPDHHAETLFRDRLVPVAAPGFAAPECGLKHLPDGAFIHTNWGPAYATQPSWAAWFASKGLSRRPELRAGLNVGTTSFAVAAARAGLGVALVPERIAGGEIGSGCLVLANPGALTMSWDYVLVWPHALQRKPSLRALIAHLKARAVEGSDDGLEDRA</sequence>
<dbReference type="Pfam" id="PF03466">
    <property type="entry name" value="LysR_substrate"/>
    <property type="match status" value="1"/>
</dbReference>
<dbReference type="RefSeq" id="WP_108854358.1">
    <property type="nucleotide sequence ID" value="NZ_OMOQ01000003.1"/>
</dbReference>
<feature type="domain" description="HTH lysR-type" evidence="5">
    <location>
        <begin position="5"/>
        <end position="62"/>
    </location>
</feature>
<dbReference type="Pfam" id="PF00126">
    <property type="entry name" value="HTH_1"/>
    <property type="match status" value="1"/>
</dbReference>
<evidence type="ECO:0000256" key="2">
    <source>
        <dbReference type="ARBA" id="ARBA00023015"/>
    </source>
</evidence>
<keyword evidence="4" id="KW-0804">Transcription</keyword>
<dbReference type="InterPro" id="IPR036390">
    <property type="entry name" value="WH_DNA-bd_sf"/>
</dbReference>